<sequence>MLIAHFQFALRIEDLDTVAAVPKDVLEKIVAGIPVGHLGSGSDIARLVLFLADDAAGFITGATLDINGGQFMA</sequence>
<evidence type="ECO:0000313" key="1">
    <source>
        <dbReference type="EMBL" id="MFL9879971.1"/>
    </source>
</evidence>
<comment type="caution">
    <text evidence="1">The sequence shown here is derived from an EMBL/GenBank/DDBJ whole genome shotgun (WGS) entry which is preliminary data.</text>
</comment>
<dbReference type="Gene3D" id="3.40.50.720">
    <property type="entry name" value="NAD(P)-binding Rossmann-like Domain"/>
    <property type="match status" value="1"/>
</dbReference>
<dbReference type="Proteomes" id="UP001629214">
    <property type="component" value="Unassembled WGS sequence"/>
</dbReference>
<keyword evidence="2" id="KW-1185">Reference proteome</keyword>
<protein>
    <submittedName>
        <fullName evidence="1">SDR family oxidoreductase</fullName>
    </submittedName>
</protein>
<dbReference type="RefSeq" id="WP_408169054.1">
    <property type="nucleotide sequence ID" value="NZ_JAQQFR010000010.1"/>
</dbReference>
<gene>
    <name evidence="1" type="ORF">PQR63_16340</name>
</gene>
<accession>A0ABW8ZAA4</accession>
<dbReference type="Pfam" id="PF13561">
    <property type="entry name" value="adh_short_C2"/>
    <property type="match status" value="1"/>
</dbReference>
<dbReference type="EMBL" id="JAQQFR010000010">
    <property type="protein sequence ID" value="MFL9879971.1"/>
    <property type="molecule type" value="Genomic_DNA"/>
</dbReference>
<dbReference type="SUPFAM" id="SSF51735">
    <property type="entry name" value="NAD(P)-binding Rossmann-fold domains"/>
    <property type="match status" value="1"/>
</dbReference>
<reference evidence="1 2" key="1">
    <citation type="journal article" date="2024" name="Chem. Sci.">
        <title>Discovery of megapolipeptins by genome mining of a Burkholderiales bacteria collection.</title>
        <authorList>
            <person name="Paulo B.S."/>
            <person name="Recchia M.J.J."/>
            <person name="Lee S."/>
            <person name="Fergusson C.H."/>
            <person name="Romanowski S.B."/>
            <person name="Hernandez A."/>
            <person name="Krull N."/>
            <person name="Liu D.Y."/>
            <person name="Cavanagh H."/>
            <person name="Bos A."/>
            <person name="Gray C.A."/>
            <person name="Murphy B.T."/>
            <person name="Linington R.G."/>
            <person name="Eustaquio A.S."/>
        </authorList>
    </citation>
    <scope>NUCLEOTIDE SEQUENCE [LARGE SCALE GENOMIC DNA]</scope>
    <source>
        <strain evidence="1 2">RL21-008-BIB-B</strain>
    </source>
</reference>
<dbReference type="InterPro" id="IPR002347">
    <property type="entry name" value="SDR_fam"/>
</dbReference>
<evidence type="ECO:0000313" key="2">
    <source>
        <dbReference type="Proteomes" id="UP001629214"/>
    </source>
</evidence>
<dbReference type="InterPro" id="IPR036291">
    <property type="entry name" value="NAD(P)-bd_dom_sf"/>
</dbReference>
<name>A0ABW8ZAA4_9BURK</name>
<proteinExistence type="predicted"/>
<organism evidence="1 2">
    <name type="scientific">Herbaspirillum rhizosphaerae</name>
    <dbReference type="NCBI Taxonomy" id="346179"/>
    <lineage>
        <taxon>Bacteria</taxon>
        <taxon>Pseudomonadati</taxon>
        <taxon>Pseudomonadota</taxon>
        <taxon>Betaproteobacteria</taxon>
        <taxon>Burkholderiales</taxon>
        <taxon>Oxalobacteraceae</taxon>
        <taxon>Herbaspirillum</taxon>
    </lineage>
</organism>